<reference evidence="2 3" key="1">
    <citation type="submission" date="2019-03" db="EMBL/GenBank/DDBJ databases">
        <authorList>
            <person name="Gaulin E."/>
            <person name="Dumas B."/>
        </authorList>
    </citation>
    <scope>NUCLEOTIDE SEQUENCE [LARGE SCALE GENOMIC DNA]</scope>
    <source>
        <strain evidence="2">CBS 568.67</strain>
    </source>
</reference>
<name>A0A485KT25_9STRA</name>
<accession>A0A485KT25</accession>
<protein>
    <submittedName>
        <fullName evidence="2">Aste57867_11468 protein</fullName>
    </submittedName>
</protein>
<evidence type="ECO:0000313" key="1">
    <source>
        <dbReference type="EMBL" id="KAF0697885.1"/>
    </source>
</evidence>
<dbReference type="AlphaFoldDB" id="A0A485KT25"/>
<gene>
    <name evidence="2" type="primary">Aste57867_11468</name>
    <name evidence="1" type="ORF">As57867_011425</name>
    <name evidence="2" type="ORF">ASTE57867_11468</name>
</gene>
<keyword evidence="3" id="KW-1185">Reference proteome</keyword>
<dbReference type="Proteomes" id="UP000332933">
    <property type="component" value="Unassembled WGS sequence"/>
</dbReference>
<evidence type="ECO:0000313" key="3">
    <source>
        <dbReference type="Proteomes" id="UP000332933"/>
    </source>
</evidence>
<dbReference type="OrthoDB" id="75014at2759"/>
<dbReference type="EMBL" id="VJMH01005283">
    <property type="protein sequence ID" value="KAF0697885.1"/>
    <property type="molecule type" value="Genomic_DNA"/>
</dbReference>
<proteinExistence type="predicted"/>
<organism evidence="2 3">
    <name type="scientific">Aphanomyces stellatus</name>
    <dbReference type="NCBI Taxonomy" id="120398"/>
    <lineage>
        <taxon>Eukaryota</taxon>
        <taxon>Sar</taxon>
        <taxon>Stramenopiles</taxon>
        <taxon>Oomycota</taxon>
        <taxon>Saprolegniomycetes</taxon>
        <taxon>Saprolegniales</taxon>
        <taxon>Verrucalvaceae</taxon>
        <taxon>Aphanomyces</taxon>
    </lineage>
</organism>
<reference evidence="1" key="2">
    <citation type="submission" date="2019-06" db="EMBL/GenBank/DDBJ databases">
        <title>Genomics analysis of Aphanomyces spp. identifies a new class of oomycete effector associated with host adaptation.</title>
        <authorList>
            <person name="Gaulin E."/>
        </authorList>
    </citation>
    <scope>NUCLEOTIDE SEQUENCE</scope>
    <source>
        <strain evidence="1">CBS 578.67</strain>
    </source>
</reference>
<evidence type="ECO:0000313" key="2">
    <source>
        <dbReference type="EMBL" id="VFT88329.1"/>
    </source>
</evidence>
<dbReference type="EMBL" id="CAADRA010005304">
    <property type="protein sequence ID" value="VFT88329.1"/>
    <property type="molecule type" value="Genomic_DNA"/>
</dbReference>
<sequence>MNDESIEHDIIERLLFDISPGDEGASVVEGDTVQDADAAVSEDSIPDRKDETDMATVAKRKRRRTTIKAEIAYLKLKQDDLQNQLDKLKPETMDIQPATSVWEGRAKDQMQAAKKAMRENAVLRTMLQDQLKTTQALERLLKKKPRLEMSPDFADDEWREWRLDTDPARRRHAMQSISDHVYHRLESEFIQNGVYDLAPGQSGIVIRSTKMTLALWFNFLQCAVYDVPYEQMQTVAWAISCFEMPMKGSAMLQSNGEVLERVPGHLLVYLGVTSRATVQQHVIWTEGRWIFRMYVETARTVIVYRSILDDLLYPHGDGHLRDNLLGWVVLEPHPTDPTKTRQYYMHQFTPPATSVGVATAPLPQGELTEFLLCMLQSHMDRVVETIVKPK</sequence>